<dbReference type="InterPro" id="IPR036217">
    <property type="entry name" value="MethylDNA_cys_MeTrfase_DNAb"/>
</dbReference>
<dbReference type="SUPFAM" id="SSF46767">
    <property type="entry name" value="Methylated DNA-protein cysteine methyltransferase, C-terminal domain"/>
    <property type="match status" value="1"/>
</dbReference>
<dbReference type="EMBL" id="JAGXFD010000001">
    <property type="protein sequence ID" value="MBZ9567344.1"/>
    <property type="molecule type" value="Genomic_DNA"/>
</dbReference>
<dbReference type="InterPro" id="IPR036631">
    <property type="entry name" value="MGMT_N_sf"/>
</dbReference>
<dbReference type="InterPro" id="IPR001497">
    <property type="entry name" value="MethylDNA_cys_MeTrfase_AS"/>
</dbReference>
<keyword evidence="10" id="KW-1185">Reference proteome</keyword>
<feature type="domain" description="Methylguanine DNA methyltransferase ribonuclease-like" evidence="8">
    <location>
        <begin position="1"/>
        <end position="66"/>
    </location>
</feature>
<keyword evidence="4" id="KW-0227">DNA damage</keyword>
<protein>
    <submittedName>
        <fullName evidence="9">Methylated-DNA--[protein]-cysteine S-methyltransferase</fullName>
    </submittedName>
</protein>
<dbReference type="InterPro" id="IPR008332">
    <property type="entry name" value="MethylG_MeTrfase_N"/>
</dbReference>
<evidence type="ECO:0000259" key="7">
    <source>
        <dbReference type="Pfam" id="PF01035"/>
    </source>
</evidence>
<keyword evidence="3" id="KW-0808">Transferase</keyword>
<evidence type="ECO:0000256" key="6">
    <source>
        <dbReference type="ARBA" id="ARBA00049348"/>
    </source>
</evidence>
<dbReference type="Gene3D" id="3.30.160.70">
    <property type="entry name" value="Methylated DNA-protein cysteine methyltransferase domain"/>
    <property type="match status" value="1"/>
</dbReference>
<dbReference type="SUPFAM" id="SSF53155">
    <property type="entry name" value="Methylated DNA-protein cysteine methyltransferase domain"/>
    <property type="match status" value="1"/>
</dbReference>
<dbReference type="CDD" id="cd06445">
    <property type="entry name" value="ATase"/>
    <property type="match status" value="1"/>
</dbReference>
<dbReference type="Pfam" id="PF02870">
    <property type="entry name" value="Methyltransf_1N"/>
    <property type="match status" value="1"/>
</dbReference>
<dbReference type="PROSITE" id="PS00374">
    <property type="entry name" value="MGMT"/>
    <property type="match status" value="1"/>
</dbReference>
<evidence type="ECO:0000256" key="2">
    <source>
        <dbReference type="ARBA" id="ARBA00022603"/>
    </source>
</evidence>
<comment type="catalytic activity">
    <reaction evidence="6">
        <text>a 6-O-methyl-2'-deoxyguanosine in DNA + L-cysteinyl-[protein] = S-methyl-L-cysteinyl-[protein] + a 2'-deoxyguanosine in DNA</text>
        <dbReference type="Rhea" id="RHEA:24000"/>
        <dbReference type="Rhea" id="RHEA-COMP:10131"/>
        <dbReference type="Rhea" id="RHEA-COMP:10132"/>
        <dbReference type="Rhea" id="RHEA-COMP:11367"/>
        <dbReference type="Rhea" id="RHEA-COMP:11368"/>
        <dbReference type="ChEBI" id="CHEBI:29950"/>
        <dbReference type="ChEBI" id="CHEBI:82612"/>
        <dbReference type="ChEBI" id="CHEBI:85445"/>
        <dbReference type="ChEBI" id="CHEBI:85448"/>
        <dbReference type="EC" id="2.1.1.63"/>
    </reaction>
</comment>
<dbReference type="InterPro" id="IPR014048">
    <property type="entry name" value="MethylDNA_cys_MeTrfase_DNA-bd"/>
</dbReference>
<evidence type="ECO:0000313" key="9">
    <source>
        <dbReference type="EMBL" id="MBZ9567344.1"/>
    </source>
</evidence>
<sequence length="155" mass="16809">MRFTTFSSPLGDLLLAGDEAGIRHLRFDTERIEPGWEHDDTALARARDEILAYLAGRRRQFSVDIAPHGSQAQREVWAAVRRIPYGTTRTYGELARRLGDDVAVITVTRAVAANPLPLLVPCHRLVTTGGPGSWPGGASLKRRLLALEAGDAAAG</sequence>
<dbReference type="RefSeq" id="WP_163648261.1">
    <property type="nucleotide sequence ID" value="NZ_JAGXFD010000001.1"/>
</dbReference>
<dbReference type="Pfam" id="PF01035">
    <property type="entry name" value="DNA_binding_1"/>
    <property type="match status" value="1"/>
</dbReference>
<evidence type="ECO:0000256" key="1">
    <source>
        <dbReference type="ARBA" id="ARBA00001286"/>
    </source>
</evidence>
<gene>
    <name evidence="9" type="ORF">KGQ91_06575</name>
</gene>
<comment type="caution">
    <text evidence="9">The sequence shown here is derived from an EMBL/GenBank/DDBJ whole genome shotgun (WGS) entry which is preliminary data.</text>
</comment>
<dbReference type="PANTHER" id="PTHR10815:SF13">
    <property type="entry name" value="METHYLATED-DNA--PROTEIN-CYSTEINE METHYLTRANSFERASE"/>
    <property type="match status" value="1"/>
</dbReference>
<comment type="catalytic activity">
    <reaction evidence="1">
        <text>a 4-O-methyl-thymidine in DNA + L-cysteinyl-[protein] = a thymidine in DNA + S-methyl-L-cysteinyl-[protein]</text>
        <dbReference type="Rhea" id="RHEA:53428"/>
        <dbReference type="Rhea" id="RHEA-COMP:10131"/>
        <dbReference type="Rhea" id="RHEA-COMP:10132"/>
        <dbReference type="Rhea" id="RHEA-COMP:13555"/>
        <dbReference type="Rhea" id="RHEA-COMP:13556"/>
        <dbReference type="ChEBI" id="CHEBI:29950"/>
        <dbReference type="ChEBI" id="CHEBI:82612"/>
        <dbReference type="ChEBI" id="CHEBI:137386"/>
        <dbReference type="ChEBI" id="CHEBI:137387"/>
        <dbReference type="EC" id="2.1.1.63"/>
    </reaction>
</comment>
<name>A0ABS7WYW0_9GAMM</name>
<dbReference type="InterPro" id="IPR036388">
    <property type="entry name" value="WH-like_DNA-bd_sf"/>
</dbReference>
<organism evidence="9 10">
    <name type="scientific">Modicisalibacter tunisiensis</name>
    <dbReference type="NCBI Taxonomy" id="390637"/>
    <lineage>
        <taxon>Bacteria</taxon>
        <taxon>Pseudomonadati</taxon>
        <taxon>Pseudomonadota</taxon>
        <taxon>Gammaproteobacteria</taxon>
        <taxon>Oceanospirillales</taxon>
        <taxon>Halomonadaceae</taxon>
        <taxon>Modicisalibacter</taxon>
    </lineage>
</organism>
<evidence type="ECO:0000256" key="4">
    <source>
        <dbReference type="ARBA" id="ARBA00022763"/>
    </source>
</evidence>
<evidence type="ECO:0000259" key="8">
    <source>
        <dbReference type="Pfam" id="PF02870"/>
    </source>
</evidence>
<dbReference type="Gene3D" id="1.10.10.10">
    <property type="entry name" value="Winged helix-like DNA-binding domain superfamily/Winged helix DNA-binding domain"/>
    <property type="match status" value="1"/>
</dbReference>
<proteinExistence type="predicted"/>
<evidence type="ECO:0000256" key="5">
    <source>
        <dbReference type="ARBA" id="ARBA00023204"/>
    </source>
</evidence>
<dbReference type="Proteomes" id="UP001319883">
    <property type="component" value="Unassembled WGS sequence"/>
</dbReference>
<reference evidence="9 10" key="1">
    <citation type="submission" date="2021-05" db="EMBL/GenBank/DDBJ databases">
        <title>Petroleum and Energy Research Collection (APPE): ex situ preservation of microbial diversity associated with the oil industry and exploitation of its biotechnological potential.</title>
        <authorList>
            <person name="Paixao C.T.M."/>
            <person name="Gomes M.B."/>
            <person name="Oliveira V.M."/>
        </authorList>
    </citation>
    <scope>NUCLEOTIDE SEQUENCE [LARGE SCALE GENOMIC DNA]</scope>
    <source>
        <strain evidence="9 10">LIT2</strain>
    </source>
</reference>
<dbReference type="NCBIfam" id="TIGR00589">
    <property type="entry name" value="ogt"/>
    <property type="match status" value="1"/>
</dbReference>
<evidence type="ECO:0000256" key="3">
    <source>
        <dbReference type="ARBA" id="ARBA00022679"/>
    </source>
</evidence>
<keyword evidence="2" id="KW-0489">Methyltransferase</keyword>
<keyword evidence="5" id="KW-0234">DNA repair</keyword>
<accession>A0ABS7WYW0</accession>
<feature type="domain" description="Methylated-DNA-[protein]-cysteine S-methyltransferase DNA binding" evidence="7">
    <location>
        <begin position="72"/>
        <end position="149"/>
    </location>
</feature>
<dbReference type="PANTHER" id="PTHR10815">
    <property type="entry name" value="METHYLATED-DNA--PROTEIN-CYSTEINE METHYLTRANSFERASE"/>
    <property type="match status" value="1"/>
</dbReference>
<evidence type="ECO:0000313" key="10">
    <source>
        <dbReference type="Proteomes" id="UP001319883"/>
    </source>
</evidence>